<protein>
    <submittedName>
        <fullName evidence="3">Arylsulfatase</fullName>
    </submittedName>
</protein>
<gene>
    <name evidence="3" type="ORF">MNKW57_01360</name>
</gene>
<feature type="chain" id="PRO_5046066137" evidence="1">
    <location>
        <begin position="26"/>
        <end position="554"/>
    </location>
</feature>
<accession>A0ABQ6LUS6</accession>
<dbReference type="InterPro" id="IPR052701">
    <property type="entry name" value="GAG_Ulvan_Degrading_Sulfatases"/>
</dbReference>
<reference evidence="3 4" key="1">
    <citation type="submission" date="2023-04" db="EMBL/GenBank/DDBJ databases">
        <title>Marinobulbifer ophiurae gen. nov., sp. Nov., isolate from tissue of brittle star Ophioplocus japonicus.</title>
        <authorList>
            <person name="Kawano K."/>
            <person name="Sawayama S."/>
            <person name="Nakagawa S."/>
        </authorList>
    </citation>
    <scope>NUCLEOTIDE SEQUENCE [LARGE SCALE GENOMIC DNA]</scope>
    <source>
        <strain evidence="3 4">NKW57</strain>
    </source>
</reference>
<feature type="domain" description="Sulfatase N-terminal" evidence="2">
    <location>
        <begin position="70"/>
        <end position="395"/>
    </location>
</feature>
<dbReference type="Proteomes" id="UP001224392">
    <property type="component" value="Unassembled WGS sequence"/>
</dbReference>
<dbReference type="CDD" id="cd16142">
    <property type="entry name" value="ARS_like"/>
    <property type="match status" value="1"/>
</dbReference>
<dbReference type="SUPFAM" id="SSF53649">
    <property type="entry name" value="Alkaline phosphatase-like"/>
    <property type="match status" value="1"/>
</dbReference>
<dbReference type="InterPro" id="IPR017850">
    <property type="entry name" value="Alkaline_phosphatase_core_sf"/>
</dbReference>
<dbReference type="RefSeq" id="WP_285762344.1">
    <property type="nucleotide sequence ID" value="NZ_BSYJ01000001.1"/>
</dbReference>
<dbReference type="PANTHER" id="PTHR43751">
    <property type="entry name" value="SULFATASE"/>
    <property type="match status" value="1"/>
</dbReference>
<feature type="signal peptide" evidence="1">
    <location>
        <begin position="1"/>
        <end position="25"/>
    </location>
</feature>
<keyword evidence="4" id="KW-1185">Reference proteome</keyword>
<dbReference type="PANTHER" id="PTHR43751:SF2">
    <property type="entry name" value="SULFATASE N-TERMINAL DOMAIN-CONTAINING PROTEIN"/>
    <property type="match status" value="1"/>
</dbReference>
<dbReference type="EMBL" id="BSYJ01000001">
    <property type="protein sequence ID" value="GMG85815.1"/>
    <property type="molecule type" value="Genomic_DNA"/>
</dbReference>
<comment type="caution">
    <text evidence="3">The sequence shown here is derived from an EMBL/GenBank/DDBJ whole genome shotgun (WGS) entry which is preliminary data.</text>
</comment>
<evidence type="ECO:0000256" key="1">
    <source>
        <dbReference type="SAM" id="SignalP"/>
    </source>
</evidence>
<evidence type="ECO:0000313" key="3">
    <source>
        <dbReference type="EMBL" id="GMG85815.1"/>
    </source>
</evidence>
<dbReference type="Gene3D" id="3.30.1120.10">
    <property type="match status" value="1"/>
</dbReference>
<dbReference type="Gene3D" id="3.40.720.10">
    <property type="entry name" value="Alkaline Phosphatase, subunit A"/>
    <property type="match status" value="1"/>
</dbReference>
<dbReference type="Pfam" id="PF14707">
    <property type="entry name" value="Sulfatase_C"/>
    <property type="match status" value="1"/>
</dbReference>
<dbReference type="Pfam" id="PF00884">
    <property type="entry name" value="Sulfatase"/>
    <property type="match status" value="1"/>
</dbReference>
<evidence type="ECO:0000313" key="4">
    <source>
        <dbReference type="Proteomes" id="UP001224392"/>
    </source>
</evidence>
<name>A0ABQ6LUS6_9GAMM</name>
<dbReference type="InterPro" id="IPR000917">
    <property type="entry name" value="Sulfatase_N"/>
</dbReference>
<keyword evidence="1" id="KW-0732">Signal</keyword>
<evidence type="ECO:0000259" key="2">
    <source>
        <dbReference type="Pfam" id="PF00884"/>
    </source>
</evidence>
<sequence>MSIRHLIGAFAVVAAPLFGSGPAMAAEPVIEVADIEVARVEVAESLELARARANPAHLVAPRQGAKGDKPNILVVWGDDVGTWNISANSKGMMGYRTPNIDRIYSEGMTFTDYYGEQSCTAGRSSFILGQSVFRSGLSKVGLPGAKEGISEKDPTIAGVLKEMGYATGQFGKNHLGDRDEHLPTNHGFDEFYGNLYHLNAEEEPENEDYPKNPEFRKKWGPRGVIHSTADGKIEDTGPLTKKRMETVDDDTSDRAIEFIRKAHKADKPWFVWWSGTRMHFRTHVKDELRGISGQDEYSDGMVEHDRHIGKFLKELDDLGIADNTIVFYSTDNGPHYNTWPDAASTPFRGEKNTNKEGGWRVPMAVRWPGKIPAGTVSNEIMHHMDWLPTFAAAAGEPDIKEKLLKGHSAIGRNYKVHLDGYNFLPHLTGNEKEGPRKEIFYFSDDGDLTALRYGDWKAVFMEQRAEGTFLVWANPFTPLRVPKLFNLRRDPFERADMTSNTYYDWVLDRAYLFVPAQAFVGQFLESFKEFPPRMKAASFSLDKVMEKLSEPADH</sequence>
<organism evidence="3 4">
    <name type="scientific">Biformimicrobium ophioploci</name>
    <dbReference type="NCBI Taxonomy" id="3036711"/>
    <lineage>
        <taxon>Bacteria</taxon>
        <taxon>Pseudomonadati</taxon>
        <taxon>Pseudomonadota</taxon>
        <taxon>Gammaproteobacteria</taxon>
        <taxon>Cellvibrionales</taxon>
        <taxon>Microbulbiferaceae</taxon>
        <taxon>Biformimicrobium</taxon>
    </lineage>
</organism>
<proteinExistence type="predicted"/>